<dbReference type="Pfam" id="PF12833">
    <property type="entry name" value="HTH_18"/>
    <property type="match status" value="1"/>
</dbReference>
<evidence type="ECO:0000256" key="2">
    <source>
        <dbReference type="ARBA" id="ARBA00023125"/>
    </source>
</evidence>
<keyword evidence="6" id="KW-1185">Reference proteome</keyword>
<dbReference type="GO" id="GO:0003700">
    <property type="term" value="F:DNA-binding transcription factor activity"/>
    <property type="evidence" value="ECO:0007669"/>
    <property type="project" value="InterPro"/>
</dbReference>
<evidence type="ECO:0000259" key="4">
    <source>
        <dbReference type="PROSITE" id="PS01124"/>
    </source>
</evidence>
<feature type="domain" description="HTH araC/xylS-type" evidence="4">
    <location>
        <begin position="193"/>
        <end position="291"/>
    </location>
</feature>
<dbReference type="InterPro" id="IPR037923">
    <property type="entry name" value="HTH-like"/>
</dbReference>
<proteinExistence type="predicted"/>
<dbReference type="Pfam" id="PF02311">
    <property type="entry name" value="AraC_binding"/>
    <property type="match status" value="1"/>
</dbReference>
<evidence type="ECO:0000256" key="3">
    <source>
        <dbReference type="ARBA" id="ARBA00023163"/>
    </source>
</evidence>
<dbReference type="InterPro" id="IPR014710">
    <property type="entry name" value="RmlC-like_jellyroll"/>
</dbReference>
<evidence type="ECO:0000313" key="5">
    <source>
        <dbReference type="EMBL" id="NJB70493.1"/>
    </source>
</evidence>
<evidence type="ECO:0000313" key="6">
    <source>
        <dbReference type="Proteomes" id="UP000590442"/>
    </source>
</evidence>
<sequence>MENTQNIKLYKQSEKLDQSIYFGISRMEDIHEKHKGKADDPHRHDYYTVLLVKRADGKHIIDFKEHPLKQNQVFFIAPGQVHQVIEKNKSYGFSIVFSMQFLIENNISIQFIEDLNLFNFYGNYPPLSLSKEELEKLTHFSEEMIQLYKSSNVKFSTQAIGSYLKLFFIHCNNLCSLSSNEIKHNSPAHTILKKFKNLLNDKHQEWHGTAQYANALNITSDHLNRTIKSLVGNTAKEMIQSRIIIAAKRLIYFTDLSSKEIGYQLGFSEPANFSAFFKNCTGVSPSDFKKTSNIAFS</sequence>
<dbReference type="PANTHER" id="PTHR43280">
    <property type="entry name" value="ARAC-FAMILY TRANSCRIPTIONAL REGULATOR"/>
    <property type="match status" value="1"/>
</dbReference>
<comment type="caution">
    <text evidence="5">The sequence shown here is derived from an EMBL/GenBank/DDBJ whole genome shotgun (WGS) entry which is preliminary data.</text>
</comment>
<keyword evidence="1" id="KW-0805">Transcription regulation</keyword>
<dbReference type="EMBL" id="JAATJJ010000001">
    <property type="protein sequence ID" value="NJB70493.1"/>
    <property type="molecule type" value="Genomic_DNA"/>
</dbReference>
<dbReference type="InterPro" id="IPR003313">
    <property type="entry name" value="AraC-bd"/>
</dbReference>
<keyword evidence="2 5" id="KW-0238">DNA-binding</keyword>
<dbReference type="PANTHER" id="PTHR43280:SF32">
    <property type="entry name" value="TRANSCRIPTIONAL REGULATORY PROTEIN"/>
    <property type="match status" value="1"/>
</dbReference>
<evidence type="ECO:0000256" key="1">
    <source>
        <dbReference type="ARBA" id="ARBA00023015"/>
    </source>
</evidence>
<dbReference type="PROSITE" id="PS01124">
    <property type="entry name" value="HTH_ARAC_FAMILY_2"/>
    <property type="match status" value="1"/>
</dbReference>
<dbReference type="Gene3D" id="2.60.120.10">
    <property type="entry name" value="Jelly Rolls"/>
    <property type="match status" value="1"/>
</dbReference>
<dbReference type="AlphaFoldDB" id="A0A846QW36"/>
<name>A0A846QW36_9FLAO</name>
<gene>
    <name evidence="5" type="ORF">GGR42_000955</name>
</gene>
<dbReference type="SMART" id="SM00342">
    <property type="entry name" value="HTH_ARAC"/>
    <property type="match status" value="1"/>
</dbReference>
<dbReference type="GO" id="GO:0043565">
    <property type="term" value="F:sequence-specific DNA binding"/>
    <property type="evidence" value="ECO:0007669"/>
    <property type="project" value="InterPro"/>
</dbReference>
<dbReference type="SUPFAM" id="SSF46689">
    <property type="entry name" value="Homeodomain-like"/>
    <property type="match status" value="1"/>
</dbReference>
<dbReference type="SUPFAM" id="SSF51215">
    <property type="entry name" value="Regulatory protein AraC"/>
    <property type="match status" value="1"/>
</dbReference>
<reference evidence="5 6" key="1">
    <citation type="submission" date="2020-03" db="EMBL/GenBank/DDBJ databases">
        <title>Genomic Encyclopedia of Type Strains, Phase IV (KMG-IV): sequencing the most valuable type-strain genomes for metagenomic binning, comparative biology and taxonomic classification.</title>
        <authorList>
            <person name="Goeker M."/>
        </authorList>
    </citation>
    <scope>NUCLEOTIDE SEQUENCE [LARGE SCALE GENOMIC DNA]</scope>
    <source>
        <strain evidence="5 6">DSM 29762</strain>
    </source>
</reference>
<dbReference type="InterPro" id="IPR009057">
    <property type="entry name" value="Homeodomain-like_sf"/>
</dbReference>
<dbReference type="Proteomes" id="UP000590442">
    <property type="component" value="Unassembled WGS sequence"/>
</dbReference>
<dbReference type="Gene3D" id="1.10.10.60">
    <property type="entry name" value="Homeodomain-like"/>
    <property type="match status" value="1"/>
</dbReference>
<accession>A0A846QW36</accession>
<organism evidence="5 6">
    <name type="scientific">Saonia flava</name>
    <dbReference type="NCBI Taxonomy" id="523696"/>
    <lineage>
        <taxon>Bacteria</taxon>
        <taxon>Pseudomonadati</taxon>
        <taxon>Bacteroidota</taxon>
        <taxon>Flavobacteriia</taxon>
        <taxon>Flavobacteriales</taxon>
        <taxon>Flavobacteriaceae</taxon>
        <taxon>Saonia</taxon>
    </lineage>
</organism>
<keyword evidence="3" id="KW-0804">Transcription</keyword>
<dbReference type="RefSeq" id="WP_167961341.1">
    <property type="nucleotide sequence ID" value="NZ_JAATJJ010000001.1"/>
</dbReference>
<dbReference type="InterPro" id="IPR018060">
    <property type="entry name" value="HTH_AraC"/>
</dbReference>
<protein>
    <submittedName>
        <fullName evidence="5">AraC-like DNA-binding protein</fullName>
    </submittedName>
</protein>